<dbReference type="AlphaFoldDB" id="B1ZW91"/>
<feature type="domain" description="3-keto-alpha-glucoside-1,2-lyase/3-keto-2-hydroxy-glucal hydratase" evidence="1">
    <location>
        <begin position="26"/>
        <end position="219"/>
    </location>
</feature>
<reference evidence="2 3" key="1">
    <citation type="journal article" date="2011" name="J. Bacteriol.">
        <title>Genome sequence of the verrucomicrobium Opitutus terrae PB90-1, an abundant inhabitant of rice paddy soil ecosystems.</title>
        <authorList>
            <person name="van Passel M.W."/>
            <person name="Kant R."/>
            <person name="Palva A."/>
            <person name="Copeland A."/>
            <person name="Lucas S."/>
            <person name="Lapidus A."/>
            <person name="Glavina del Rio T."/>
            <person name="Pitluck S."/>
            <person name="Goltsman E."/>
            <person name="Clum A."/>
            <person name="Sun H."/>
            <person name="Schmutz J."/>
            <person name="Larimer F.W."/>
            <person name="Land M.L."/>
            <person name="Hauser L."/>
            <person name="Kyrpides N."/>
            <person name="Mikhailova N."/>
            <person name="Richardson P.P."/>
            <person name="Janssen P.H."/>
            <person name="de Vos W.M."/>
            <person name="Smidt H."/>
        </authorList>
    </citation>
    <scope>NUCLEOTIDE SEQUENCE [LARGE SCALE GENOMIC DNA]</scope>
    <source>
        <strain evidence="3">DSM 11246 / JCM 15787 / PB90-1</strain>
    </source>
</reference>
<dbReference type="InterPro" id="IPR010496">
    <property type="entry name" value="AL/BT2_dom"/>
</dbReference>
<dbReference type="Gene3D" id="2.60.120.560">
    <property type="entry name" value="Exo-inulinase, domain 1"/>
    <property type="match status" value="1"/>
</dbReference>
<proteinExistence type="predicted"/>
<dbReference type="HOGENOM" id="CLU_073042_0_0_0"/>
<dbReference type="STRING" id="452637.Oter_3566"/>
<organism evidence="2 3">
    <name type="scientific">Opitutus terrae (strain DSM 11246 / JCM 15787 / PB90-1)</name>
    <dbReference type="NCBI Taxonomy" id="452637"/>
    <lineage>
        <taxon>Bacteria</taxon>
        <taxon>Pseudomonadati</taxon>
        <taxon>Verrucomicrobiota</taxon>
        <taxon>Opitutia</taxon>
        <taxon>Opitutales</taxon>
        <taxon>Opitutaceae</taxon>
        <taxon>Opitutus</taxon>
    </lineage>
</organism>
<evidence type="ECO:0000313" key="2">
    <source>
        <dbReference type="EMBL" id="ACB76843.1"/>
    </source>
</evidence>
<evidence type="ECO:0000313" key="3">
    <source>
        <dbReference type="Proteomes" id="UP000007013"/>
    </source>
</evidence>
<evidence type="ECO:0000259" key="1">
    <source>
        <dbReference type="Pfam" id="PF06439"/>
    </source>
</evidence>
<keyword evidence="3" id="KW-1185">Reference proteome</keyword>
<protein>
    <recommendedName>
        <fullName evidence="1">3-keto-alpha-glucoside-1,2-lyase/3-keto-2-hydroxy-glucal hydratase domain-containing protein</fullName>
    </recommendedName>
</protein>
<name>B1ZW91_OPITP</name>
<sequence>MLVLGLVGRMAASDVNSLTEDEAREGWRLLFDGSSLDGWRGFKSERPDKNWRVEDGALVLRGKAGDLVTQEAFGDFELTLEWKVAEGANSGVIYRVGLGEANTFTTGPEYQVLDNVKAHDNHPASHRAGALYDLEGIEEDVTRPVGEWNQARIVVSGWRVQHWLNGRQIVDVDLASPAGKALIAASKFKHWEKFASLARGHLALQDHGDVVSYRAIKLRELK</sequence>
<dbReference type="Pfam" id="PF06439">
    <property type="entry name" value="3keto-disac_hyd"/>
    <property type="match status" value="1"/>
</dbReference>
<dbReference type="EMBL" id="CP001032">
    <property type="protein sequence ID" value="ACB76843.1"/>
    <property type="molecule type" value="Genomic_DNA"/>
</dbReference>
<gene>
    <name evidence="2" type="ordered locus">Oter_3566</name>
</gene>
<dbReference type="Proteomes" id="UP000007013">
    <property type="component" value="Chromosome"/>
</dbReference>
<dbReference type="GO" id="GO:0016787">
    <property type="term" value="F:hydrolase activity"/>
    <property type="evidence" value="ECO:0007669"/>
    <property type="project" value="InterPro"/>
</dbReference>
<dbReference type="KEGG" id="ote:Oter_3566"/>
<accession>B1ZW91</accession>
<dbReference type="eggNOG" id="COG2133">
    <property type="taxonomic scope" value="Bacteria"/>
</dbReference>